<gene>
    <name evidence="1" type="ORF">ABW01_13400</name>
</gene>
<dbReference type="Proteomes" id="UP000035904">
    <property type="component" value="Unassembled WGS sequence"/>
</dbReference>
<reference evidence="1 2" key="1">
    <citation type="submission" date="2015-05" db="EMBL/GenBank/DDBJ databases">
        <title>Whole genome sequence and identification of bacterial endophytes from Costus igneus.</title>
        <authorList>
            <person name="Lee Y.P."/>
            <person name="Gan H.M."/>
            <person name="Eng W."/>
            <person name="Wheatley M.S."/>
            <person name="Caraballo A."/>
            <person name="Polter S."/>
            <person name="Savka M.A."/>
            <person name="Hudson A.O."/>
        </authorList>
    </citation>
    <scope>NUCLEOTIDE SEQUENCE [LARGE SCALE GENOMIC DNA]</scope>
    <source>
        <strain evidence="1 2">RIT375</strain>
    </source>
</reference>
<proteinExistence type="predicted"/>
<dbReference type="AlphaFoldDB" id="A0A0J1KNY0"/>
<accession>A0A0J1KNY0</accession>
<name>A0A0J1KNY0_BACAN</name>
<dbReference type="PATRIC" id="fig|1392.242.peg.5709"/>
<dbReference type="EMBL" id="LDPG01000007">
    <property type="protein sequence ID" value="KLV18370.1"/>
    <property type="molecule type" value="Genomic_DNA"/>
</dbReference>
<protein>
    <submittedName>
        <fullName evidence="1">Uncharacterized protein</fullName>
    </submittedName>
</protein>
<sequence length="116" mass="13544">MCKEKVNILNRERKIKIEECKMYDRLFNQNTQLYVYFVDSEGTIAIVPVEVPVKYFEGFLQQHKQIYLVTTAADNTTLFELRGEEIFKVSPKYRGEVYEFLEECGIDTASAKSRGV</sequence>
<organism evidence="1 2">
    <name type="scientific">Bacillus anthracis</name>
    <name type="common">anthrax bacterium</name>
    <dbReference type="NCBI Taxonomy" id="1392"/>
    <lineage>
        <taxon>Bacteria</taxon>
        <taxon>Bacillati</taxon>
        <taxon>Bacillota</taxon>
        <taxon>Bacilli</taxon>
        <taxon>Bacillales</taxon>
        <taxon>Bacillaceae</taxon>
        <taxon>Bacillus</taxon>
        <taxon>Bacillus cereus group</taxon>
    </lineage>
</organism>
<evidence type="ECO:0000313" key="1">
    <source>
        <dbReference type="EMBL" id="KLV18370.1"/>
    </source>
</evidence>
<comment type="caution">
    <text evidence="1">The sequence shown here is derived from an EMBL/GenBank/DDBJ whole genome shotgun (WGS) entry which is preliminary data.</text>
</comment>
<evidence type="ECO:0000313" key="2">
    <source>
        <dbReference type="Proteomes" id="UP000035904"/>
    </source>
</evidence>
<dbReference type="RefSeq" id="WP_016121675.1">
    <property type="nucleotide sequence ID" value="NZ_LDPG01000007.1"/>
</dbReference>